<dbReference type="InterPro" id="IPR007318">
    <property type="entry name" value="Phopholipid_MeTrfase"/>
</dbReference>
<dbReference type="STRING" id="1121393.SAMN02745216_02814"/>
<evidence type="ECO:0000256" key="2">
    <source>
        <dbReference type="ARBA" id="ARBA00022692"/>
    </source>
</evidence>
<evidence type="ECO:0000256" key="5">
    <source>
        <dbReference type="SAM" id="MobiDB-lite"/>
    </source>
</evidence>
<comment type="subcellular location">
    <subcellularLocation>
        <location evidence="1">Endomembrane system</location>
        <topology evidence="1">Multi-pass membrane protein</topology>
    </subcellularLocation>
</comment>
<dbReference type="GO" id="GO:0032259">
    <property type="term" value="P:methylation"/>
    <property type="evidence" value="ECO:0007669"/>
    <property type="project" value="UniProtKB-KW"/>
</dbReference>
<feature type="transmembrane region" description="Helical" evidence="6">
    <location>
        <begin position="185"/>
        <end position="202"/>
    </location>
</feature>
<dbReference type="PROSITE" id="PS50244">
    <property type="entry name" value="S5A_REDUCTASE"/>
    <property type="match status" value="1"/>
</dbReference>
<dbReference type="GO" id="GO:0008168">
    <property type="term" value="F:methyltransferase activity"/>
    <property type="evidence" value="ECO:0007669"/>
    <property type="project" value="UniProtKB-KW"/>
</dbReference>
<evidence type="ECO:0000256" key="6">
    <source>
        <dbReference type="SAM" id="Phobius"/>
    </source>
</evidence>
<dbReference type="AlphaFoldDB" id="A0A1M6PEV2"/>
<evidence type="ECO:0000313" key="8">
    <source>
        <dbReference type="Proteomes" id="UP000183994"/>
    </source>
</evidence>
<dbReference type="Gene3D" id="1.20.120.1630">
    <property type="match status" value="1"/>
</dbReference>
<accession>A0A1M6PEV2</accession>
<feature type="transmembrane region" description="Helical" evidence="6">
    <location>
        <begin position="20"/>
        <end position="36"/>
    </location>
</feature>
<proteinExistence type="predicted"/>
<keyword evidence="4 6" id="KW-0472">Membrane</keyword>
<gene>
    <name evidence="7" type="ORF">SAMN02745216_02814</name>
</gene>
<feature type="transmembrane region" description="Helical" evidence="6">
    <location>
        <begin position="48"/>
        <end position="70"/>
    </location>
</feature>
<feature type="transmembrane region" description="Helical" evidence="6">
    <location>
        <begin position="214"/>
        <end position="230"/>
    </location>
</feature>
<keyword evidence="3 6" id="KW-1133">Transmembrane helix</keyword>
<evidence type="ECO:0000256" key="4">
    <source>
        <dbReference type="ARBA" id="ARBA00023136"/>
    </source>
</evidence>
<evidence type="ECO:0000256" key="3">
    <source>
        <dbReference type="ARBA" id="ARBA00022989"/>
    </source>
</evidence>
<evidence type="ECO:0000256" key="1">
    <source>
        <dbReference type="ARBA" id="ARBA00004127"/>
    </source>
</evidence>
<keyword evidence="2 6" id="KW-0812">Transmembrane</keyword>
<feature type="region of interest" description="Disordered" evidence="5">
    <location>
        <begin position="255"/>
        <end position="296"/>
    </location>
</feature>
<name>A0A1M6PEV2_9BACT</name>
<evidence type="ECO:0000313" key="7">
    <source>
        <dbReference type="EMBL" id="SHK06488.1"/>
    </source>
</evidence>
<dbReference type="Pfam" id="PF04191">
    <property type="entry name" value="PEMT"/>
    <property type="match status" value="1"/>
</dbReference>
<protein>
    <submittedName>
        <fullName evidence="7">Protein-S-isoprenylcysteine O-methyltransferase Ste14</fullName>
    </submittedName>
</protein>
<sequence length="296" mass="34194">MALREEMAREGKWLFHRRGHLPLLLLIIVFMGLAHYRPAVSHAWDQAWEILCLIVAFLGLAVRTGTIGYIPTGTSGRSTSNISASALNTKGMYSIVRNPLYLGNALTWLGVSMLLRQWWVTLLFLTIFRVYYERIIFAEEEFLRKKFGGEFLEWAERTPVFIPCFKNWTPPTQTFSLRRVLRRDYSAFFAVISAFTTMELLCDWKTMGRPEIDPMWLIIFSTGAIVYLTLRTLKKKTAVLDAPIDLTPKAYRRENVDSDPITDHAPLSSTQKKQPESRQRKISRHDAHHLKSNTLQ</sequence>
<dbReference type="PANTHER" id="PTHR12714:SF9">
    <property type="entry name" value="PROTEIN-S-ISOPRENYLCYSTEINE O-METHYLTRANSFERASE"/>
    <property type="match status" value="1"/>
</dbReference>
<keyword evidence="8" id="KW-1185">Reference proteome</keyword>
<dbReference type="EMBL" id="FQZU01000017">
    <property type="protein sequence ID" value="SHK06488.1"/>
    <property type="molecule type" value="Genomic_DNA"/>
</dbReference>
<feature type="compositionally biased region" description="Basic residues" evidence="5">
    <location>
        <begin position="280"/>
        <end position="296"/>
    </location>
</feature>
<keyword evidence="7" id="KW-0808">Transferase</keyword>
<reference evidence="8" key="1">
    <citation type="submission" date="2016-11" db="EMBL/GenBank/DDBJ databases">
        <authorList>
            <person name="Varghese N."/>
            <person name="Submissions S."/>
        </authorList>
    </citation>
    <scope>NUCLEOTIDE SEQUENCE [LARGE SCALE GENOMIC DNA]</scope>
    <source>
        <strain evidence="8">DSM 16219</strain>
    </source>
</reference>
<organism evidence="7 8">
    <name type="scientific">Desulfatibacillum alkenivorans DSM 16219</name>
    <dbReference type="NCBI Taxonomy" id="1121393"/>
    <lineage>
        <taxon>Bacteria</taxon>
        <taxon>Pseudomonadati</taxon>
        <taxon>Thermodesulfobacteriota</taxon>
        <taxon>Desulfobacteria</taxon>
        <taxon>Desulfobacterales</taxon>
        <taxon>Desulfatibacillaceae</taxon>
        <taxon>Desulfatibacillum</taxon>
    </lineage>
</organism>
<dbReference type="GO" id="GO:0012505">
    <property type="term" value="C:endomembrane system"/>
    <property type="evidence" value="ECO:0007669"/>
    <property type="project" value="UniProtKB-SubCell"/>
</dbReference>
<dbReference type="PANTHER" id="PTHR12714">
    <property type="entry name" value="PROTEIN-S ISOPRENYLCYSTEINE O-METHYLTRANSFERASE"/>
    <property type="match status" value="1"/>
</dbReference>
<dbReference type="Proteomes" id="UP000183994">
    <property type="component" value="Unassembled WGS sequence"/>
</dbReference>
<keyword evidence="7" id="KW-0489">Methyltransferase</keyword>
<dbReference type="RefSeq" id="WP_073476803.1">
    <property type="nucleotide sequence ID" value="NZ_FQZU01000017.1"/>
</dbReference>